<dbReference type="PANTHER" id="PTHR43649:SF17">
    <property type="entry name" value="ABC TRANSPORTER SOLUTE BINDING PROTEIN-SUGAR TRANSPORT"/>
    <property type="match status" value="1"/>
</dbReference>
<dbReference type="InterPro" id="IPR050490">
    <property type="entry name" value="Bact_solute-bd_prot1"/>
</dbReference>
<keyword evidence="5" id="KW-1185">Reference proteome</keyword>
<dbReference type="KEGG" id="plyc:GXP70_26650"/>
<dbReference type="PANTHER" id="PTHR43649">
    <property type="entry name" value="ARABINOSE-BINDING PROTEIN-RELATED"/>
    <property type="match status" value="1"/>
</dbReference>
<dbReference type="EMBL" id="CP048209">
    <property type="protein sequence ID" value="QHT63190.1"/>
    <property type="molecule type" value="Genomic_DNA"/>
</dbReference>
<reference evidence="4 5" key="1">
    <citation type="submission" date="2020-01" db="EMBL/GenBank/DDBJ databases">
        <title>Paenibacillus sp. nov., isolated from tomato rhizosphere.</title>
        <authorList>
            <person name="Weon H.-Y."/>
            <person name="Lee S.A."/>
        </authorList>
    </citation>
    <scope>NUCLEOTIDE SEQUENCE [LARGE SCALE GENOMIC DNA]</scope>
    <source>
        <strain evidence="4 5">12200R-189</strain>
    </source>
</reference>
<accession>A0A6C0G6I7</accession>
<feature type="chain" id="PRO_5025691138" evidence="2">
    <location>
        <begin position="24"/>
        <end position="531"/>
    </location>
</feature>
<sequence length="531" mass="59586">MRQRKARIPMLLTGMMLFSAMLAACGGNNGGSGNGGGTSNAGNASNSGNTSSAGTNDGGNAAKEEEVTLKFYFGGDKKAATDEVWSAISDYVKSKGLNVKFNINFIPFTDFKDKMLVMAASGDNWDMNFDGDWLSYKQMAAKGSYMSLNELLPKFAPNLYSKYQEQGTLSAATVNGQIVGLPWTMKMNQRLYAGWRSDLTEKAGIPVAKDSIKTIDDVDSLLHQLKQAYPNEKLYRSTPLPIYMIRDEWVDLNFHGLGFYLNDPKLTVQPVEQQPFYLEAVKRAKSWYDDKLINRDAMIDKEDGAAEWRNGKTLLTQTSHEWANADPGFSDPSFKAEFSLLYPDKKQVNRTPLANVVAINRNSKHADRVLRFLDLVETDQKLYDLLQYGIEGKTYALDGETAIYPDGMDTTTSNYMEWGGQWAFWKPQFMRPTSTYPKDFWVHEAEFAAEPENVNSPVDGLFIAEDKMKNELAKRDQASDETSKPMEFGIVKDPDKEVNAYIEKQKNNGLDKILAETQKQIDAYLATQSNK</sequence>
<dbReference type="SUPFAM" id="SSF53850">
    <property type="entry name" value="Periplasmic binding protein-like II"/>
    <property type="match status" value="1"/>
</dbReference>
<feature type="domain" description="DUF3502" evidence="3">
    <location>
        <begin position="465"/>
        <end position="526"/>
    </location>
</feature>
<feature type="region of interest" description="Disordered" evidence="1">
    <location>
        <begin position="36"/>
        <end position="60"/>
    </location>
</feature>
<keyword evidence="2" id="KW-0732">Signal</keyword>
<name>A0A6C0G6I7_9BACL</name>
<proteinExistence type="predicted"/>
<organism evidence="4 5">
    <name type="scientific">Paenibacillus lycopersici</name>
    <dbReference type="NCBI Taxonomy" id="2704462"/>
    <lineage>
        <taxon>Bacteria</taxon>
        <taxon>Bacillati</taxon>
        <taxon>Bacillota</taxon>
        <taxon>Bacilli</taxon>
        <taxon>Bacillales</taxon>
        <taxon>Paenibacillaceae</taxon>
        <taxon>Paenibacillus</taxon>
    </lineage>
</organism>
<feature type="signal peptide" evidence="2">
    <location>
        <begin position="1"/>
        <end position="23"/>
    </location>
</feature>
<dbReference type="Pfam" id="PF12010">
    <property type="entry name" value="DUF3502"/>
    <property type="match status" value="1"/>
</dbReference>
<evidence type="ECO:0000256" key="2">
    <source>
        <dbReference type="SAM" id="SignalP"/>
    </source>
</evidence>
<evidence type="ECO:0000256" key="1">
    <source>
        <dbReference type="SAM" id="MobiDB-lite"/>
    </source>
</evidence>
<dbReference type="InterPro" id="IPR022627">
    <property type="entry name" value="DUF3502"/>
</dbReference>
<dbReference type="PROSITE" id="PS51257">
    <property type="entry name" value="PROKAR_LIPOPROTEIN"/>
    <property type="match status" value="1"/>
</dbReference>
<evidence type="ECO:0000313" key="5">
    <source>
        <dbReference type="Proteomes" id="UP000476064"/>
    </source>
</evidence>
<evidence type="ECO:0000313" key="4">
    <source>
        <dbReference type="EMBL" id="QHT63190.1"/>
    </source>
</evidence>
<dbReference type="Gene3D" id="3.40.190.10">
    <property type="entry name" value="Periplasmic binding protein-like II"/>
    <property type="match status" value="2"/>
</dbReference>
<feature type="compositionally biased region" description="Low complexity" evidence="1">
    <location>
        <begin position="40"/>
        <end position="60"/>
    </location>
</feature>
<evidence type="ECO:0000259" key="3">
    <source>
        <dbReference type="Pfam" id="PF12010"/>
    </source>
</evidence>
<gene>
    <name evidence="4" type="ORF">GXP70_26650</name>
</gene>
<protein>
    <submittedName>
        <fullName evidence="4">Extracellular solute-binding protein</fullName>
    </submittedName>
</protein>
<dbReference type="AlphaFoldDB" id="A0A6C0G6I7"/>
<dbReference type="Proteomes" id="UP000476064">
    <property type="component" value="Chromosome"/>
</dbReference>
<dbReference type="RefSeq" id="WP_162359620.1">
    <property type="nucleotide sequence ID" value="NZ_CP048209.1"/>
</dbReference>